<keyword evidence="5" id="KW-1185">Reference proteome</keyword>
<dbReference type="PANTHER" id="PTHR31011">
    <property type="entry name" value="PROTEIN STB2-RELATED"/>
    <property type="match status" value="1"/>
</dbReference>
<evidence type="ECO:0000256" key="2">
    <source>
        <dbReference type="SAM" id="MobiDB-lite"/>
    </source>
</evidence>
<feature type="compositionally biased region" description="Basic and acidic residues" evidence="2">
    <location>
        <begin position="457"/>
        <end position="479"/>
    </location>
</feature>
<dbReference type="Pfam" id="PF25995">
    <property type="entry name" value="STB6_N"/>
    <property type="match status" value="1"/>
</dbReference>
<dbReference type="InterPro" id="IPR059025">
    <property type="entry name" value="STB6_N"/>
</dbReference>
<feature type="compositionally biased region" description="Basic residues" evidence="2">
    <location>
        <begin position="521"/>
        <end position="534"/>
    </location>
</feature>
<dbReference type="Proteomes" id="UP001201262">
    <property type="component" value="Unassembled WGS sequence"/>
</dbReference>
<protein>
    <recommendedName>
        <fullName evidence="3">STB6-like N-terminal domain-containing protein</fullName>
    </recommendedName>
</protein>
<evidence type="ECO:0000259" key="3">
    <source>
        <dbReference type="Pfam" id="PF25995"/>
    </source>
</evidence>
<dbReference type="GO" id="GO:0070822">
    <property type="term" value="C:Sin3-type complex"/>
    <property type="evidence" value="ECO:0007669"/>
    <property type="project" value="TreeGrafter"/>
</dbReference>
<feature type="compositionally biased region" description="Polar residues" evidence="2">
    <location>
        <begin position="613"/>
        <end position="626"/>
    </location>
</feature>
<accession>A0AAD4KV52</accession>
<feature type="region of interest" description="Disordered" evidence="2">
    <location>
        <begin position="511"/>
        <end position="558"/>
    </location>
</feature>
<evidence type="ECO:0000313" key="4">
    <source>
        <dbReference type="EMBL" id="KAH8700555.1"/>
    </source>
</evidence>
<dbReference type="PANTHER" id="PTHR31011:SF2">
    <property type="entry name" value="PROTEIN STB2-RELATED"/>
    <property type="match status" value="1"/>
</dbReference>
<keyword evidence="1" id="KW-0175">Coiled coil</keyword>
<organism evidence="4 5">
    <name type="scientific">Talaromyces proteolyticus</name>
    <dbReference type="NCBI Taxonomy" id="1131652"/>
    <lineage>
        <taxon>Eukaryota</taxon>
        <taxon>Fungi</taxon>
        <taxon>Dikarya</taxon>
        <taxon>Ascomycota</taxon>
        <taxon>Pezizomycotina</taxon>
        <taxon>Eurotiomycetes</taxon>
        <taxon>Eurotiomycetidae</taxon>
        <taxon>Eurotiales</taxon>
        <taxon>Trichocomaceae</taxon>
        <taxon>Talaromyces</taxon>
        <taxon>Talaromyces sect. Bacilispori</taxon>
    </lineage>
</organism>
<comment type="caution">
    <text evidence="4">The sequence shown here is derived from an EMBL/GenBank/DDBJ whole genome shotgun (WGS) entry which is preliminary data.</text>
</comment>
<evidence type="ECO:0000313" key="5">
    <source>
        <dbReference type="Proteomes" id="UP001201262"/>
    </source>
</evidence>
<proteinExistence type="predicted"/>
<feature type="region of interest" description="Disordered" evidence="2">
    <location>
        <begin position="1"/>
        <end position="36"/>
    </location>
</feature>
<feature type="compositionally biased region" description="Polar residues" evidence="2">
    <location>
        <begin position="14"/>
        <end position="32"/>
    </location>
</feature>
<dbReference type="RefSeq" id="XP_046074261.1">
    <property type="nucleotide sequence ID" value="XM_046215677.1"/>
</dbReference>
<feature type="region of interest" description="Disordered" evidence="2">
    <location>
        <begin position="581"/>
        <end position="671"/>
    </location>
</feature>
<feature type="region of interest" description="Disordered" evidence="2">
    <location>
        <begin position="451"/>
        <end position="479"/>
    </location>
</feature>
<sequence>MSSLSTGDPKMPIGSSTPGSKRSNHVRQSSNLEGGAMSFDNRASAEEQNAHKNHQRIVFADPVALIYLEEDPSTTVLHRRTTLQGYEMYIVEQWACSRVHPTFIICTYTGDPSHRIQVGVLSVPTDRDSWSPRLKLYFNAVQQYHAAARETPLGTLMVANLSAFPSALTVIAIPDGDVRKHREDYIVNENLKRLGCVGRAGLKIQHPSLVVEAKFHQLYRTSDRVPLYTAVMELVKQCQIALIIFDKLAPEYADGLLCDVTEKAVGDWWADIGTELYNIEPSDGILGPTTVSALLGALMGARHRLHAVGAPVPKDAFEVSSMKRGIGSFQKSQKLERTRRLDRHTLDRLHRVSQKSTSSERWTGAVKSTVAELRGKGGEMVMGMVGRDRGIISDIETLDLERFAQLATGERARWLWQGKPYKTGFNHDLETNSKPDDLVFTKDDQGGYVWASRKRRTDSESAPDHVREENESGRRSNDLTTTVEDRDQNLGRIVSRSLTERVSDARAGFGRFKDTINLPGRRSHHPHQQQHRHTPSKEGIRVDTNAYDSGGDSEPDHAAVRLDRMPEPVAKESADALVATETASEPMHEAEKSSPAPQPQKSTSDPPEIHIQADSSSAEETSSLQVLHSDRPQTVPEESDNDLELAKTRSTDAASSQDIPEGQAFKSLRRSQSFPDEMFDLPTKSDGNRWPRHLSFSIVEEVVLVWEGVKVVKTEPGDDKSSNFKQAILQESSLFSDAQIFNSKVRGLNQKTVPWVENQVASVERLHQQAATMQGELGYIYPERLEEARALRERINQLLGDESARVTEELKKVELLGAKLDYELNVLESKVEDVEECLQDFERNVSEIEKRIKDLVKGERKNDTSWFSWFGRKFGHLHI</sequence>
<dbReference type="AlphaFoldDB" id="A0AAD4KV52"/>
<dbReference type="EMBL" id="JAJTJA010000004">
    <property type="protein sequence ID" value="KAH8700555.1"/>
    <property type="molecule type" value="Genomic_DNA"/>
</dbReference>
<feature type="domain" description="STB6-like N-terminal" evidence="3">
    <location>
        <begin position="55"/>
        <end position="194"/>
    </location>
</feature>
<reference evidence="4" key="1">
    <citation type="submission" date="2021-12" db="EMBL/GenBank/DDBJ databases">
        <title>Convergent genome expansion in fungi linked to evolution of root-endophyte symbiosis.</title>
        <authorList>
            <consortium name="DOE Joint Genome Institute"/>
            <person name="Ke Y.-H."/>
            <person name="Bonito G."/>
            <person name="Liao H.-L."/>
            <person name="Looney B."/>
            <person name="Rojas-Flechas A."/>
            <person name="Nash J."/>
            <person name="Hameed K."/>
            <person name="Schadt C."/>
            <person name="Martin F."/>
            <person name="Crous P.W."/>
            <person name="Miettinen O."/>
            <person name="Magnuson J.K."/>
            <person name="Labbe J."/>
            <person name="Jacobson D."/>
            <person name="Doktycz M.J."/>
            <person name="Veneault-Fourrey C."/>
            <person name="Kuo A."/>
            <person name="Mondo S."/>
            <person name="Calhoun S."/>
            <person name="Riley R."/>
            <person name="Ohm R."/>
            <person name="LaButti K."/>
            <person name="Andreopoulos B."/>
            <person name="Pangilinan J."/>
            <person name="Nolan M."/>
            <person name="Tritt A."/>
            <person name="Clum A."/>
            <person name="Lipzen A."/>
            <person name="Daum C."/>
            <person name="Barry K."/>
            <person name="Grigoriev I.V."/>
            <person name="Vilgalys R."/>
        </authorList>
    </citation>
    <scope>NUCLEOTIDE SEQUENCE</scope>
    <source>
        <strain evidence="4">PMI_201</strain>
    </source>
</reference>
<evidence type="ECO:0000256" key="1">
    <source>
        <dbReference type="SAM" id="Coils"/>
    </source>
</evidence>
<dbReference type="GeneID" id="70245964"/>
<gene>
    <name evidence="4" type="ORF">BGW36DRAFT_374403</name>
</gene>
<feature type="coiled-coil region" evidence="1">
    <location>
        <begin position="824"/>
        <end position="858"/>
    </location>
</feature>
<name>A0AAD4KV52_9EURO</name>
<dbReference type="InterPro" id="IPR038919">
    <property type="entry name" value="STB2/STB2"/>
</dbReference>